<protein>
    <recommendedName>
        <fullName evidence="4">DUF4381 domain-containing protein</fullName>
    </recommendedName>
</protein>
<organism evidence="2 3">
    <name type="scientific">Posidoniimonas corsicana</name>
    <dbReference type="NCBI Taxonomy" id="1938618"/>
    <lineage>
        <taxon>Bacteria</taxon>
        <taxon>Pseudomonadati</taxon>
        <taxon>Planctomycetota</taxon>
        <taxon>Planctomycetia</taxon>
        <taxon>Pirellulales</taxon>
        <taxon>Lacipirellulaceae</taxon>
        <taxon>Posidoniimonas</taxon>
    </lineage>
</organism>
<dbReference type="RefSeq" id="WP_146562328.1">
    <property type="nucleotide sequence ID" value="NZ_SIHJ01000001.1"/>
</dbReference>
<evidence type="ECO:0008006" key="4">
    <source>
        <dbReference type="Google" id="ProtNLM"/>
    </source>
</evidence>
<gene>
    <name evidence="2" type="ORF">KOR34_07570</name>
</gene>
<evidence type="ECO:0000313" key="3">
    <source>
        <dbReference type="Proteomes" id="UP000316714"/>
    </source>
</evidence>
<evidence type="ECO:0000313" key="2">
    <source>
        <dbReference type="EMBL" id="TWT35861.1"/>
    </source>
</evidence>
<accession>A0A5C5VC80</accession>
<evidence type="ECO:0000256" key="1">
    <source>
        <dbReference type="SAM" id="Phobius"/>
    </source>
</evidence>
<sequence length="153" mass="17111">MKTDPTSLDLLHDLAEPAPVPWWPLAPGWYFVLAVLFGAAVWAAWRGWRGYRASAYRREAFKELQSARTPAEVSELLRRVALCVAPRTTVADLRGDRWADWLAASCPTAMPAEVRRSLVEGVYRPGGAGPETAPLREYAADWIRTHRRPEPSG</sequence>
<keyword evidence="1" id="KW-0472">Membrane</keyword>
<keyword evidence="1" id="KW-0812">Transmembrane</keyword>
<reference evidence="2 3" key="1">
    <citation type="submission" date="2019-02" db="EMBL/GenBank/DDBJ databases">
        <title>Deep-cultivation of Planctomycetes and their phenomic and genomic characterization uncovers novel biology.</title>
        <authorList>
            <person name="Wiegand S."/>
            <person name="Jogler M."/>
            <person name="Boedeker C."/>
            <person name="Pinto D."/>
            <person name="Vollmers J."/>
            <person name="Rivas-Marin E."/>
            <person name="Kohn T."/>
            <person name="Peeters S.H."/>
            <person name="Heuer A."/>
            <person name="Rast P."/>
            <person name="Oberbeckmann S."/>
            <person name="Bunk B."/>
            <person name="Jeske O."/>
            <person name="Meyerdierks A."/>
            <person name="Storesund J.E."/>
            <person name="Kallscheuer N."/>
            <person name="Luecker S."/>
            <person name="Lage O.M."/>
            <person name="Pohl T."/>
            <person name="Merkel B.J."/>
            <person name="Hornburger P."/>
            <person name="Mueller R.-W."/>
            <person name="Bruemmer F."/>
            <person name="Labrenz M."/>
            <person name="Spormann A.M."/>
            <person name="Op Den Camp H."/>
            <person name="Overmann J."/>
            <person name="Amann R."/>
            <person name="Jetten M.S.M."/>
            <person name="Mascher T."/>
            <person name="Medema M.H."/>
            <person name="Devos D.P."/>
            <person name="Kaster A.-K."/>
            <person name="Ovreas L."/>
            <person name="Rohde M."/>
            <person name="Galperin M.Y."/>
            <person name="Jogler C."/>
        </authorList>
    </citation>
    <scope>NUCLEOTIDE SEQUENCE [LARGE SCALE GENOMIC DNA]</scope>
    <source>
        <strain evidence="2 3">KOR34</strain>
    </source>
</reference>
<proteinExistence type="predicted"/>
<keyword evidence="3" id="KW-1185">Reference proteome</keyword>
<dbReference type="Proteomes" id="UP000316714">
    <property type="component" value="Unassembled WGS sequence"/>
</dbReference>
<dbReference type="AlphaFoldDB" id="A0A5C5VC80"/>
<comment type="caution">
    <text evidence="2">The sequence shown here is derived from an EMBL/GenBank/DDBJ whole genome shotgun (WGS) entry which is preliminary data.</text>
</comment>
<dbReference type="OrthoDB" id="283083at2"/>
<name>A0A5C5VC80_9BACT</name>
<keyword evidence="1" id="KW-1133">Transmembrane helix</keyword>
<feature type="transmembrane region" description="Helical" evidence="1">
    <location>
        <begin position="29"/>
        <end position="48"/>
    </location>
</feature>
<dbReference type="InterPro" id="IPR025489">
    <property type="entry name" value="DUF4381"/>
</dbReference>
<dbReference type="Pfam" id="PF14316">
    <property type="entry name" value="DUF4381"/>
    <property type="match status" value="1"/>
</dbReference>
<dbReference type="EMBL" id="SIHJ01000001">
    <property type="protein sequence ID" value="TWT35861.1"/>
    <property type="molecule type" value="Genomic_DNA"/>
</dbReference>